<name>A0A3M4AYL3_9PSED</name>
<protein>
    <submittedName>
        <fullName evidence="1">Uncharacterized protein</fullName>
    </submittedName>
</protein>
<gene>
    <name evidence="1" type="ORF">ALQ30_00469</name>
</gene>
<dbReference type="Proteomes" id="UP000281604">
    <property type="component" value="Unassembled WGS sequence"/>
</dbReference>
<dbReference type="EMBL" id="RBQE01000115">
    <property type="protein sequence ID" value="RMP12009.1"/>
    <property type="molecule type" value="Genomic_DNA"/>
</dbReference>
<proteinExistence type="predicted"/>
<dbReference type="AlphaFoldDB" id="A0A3M4AYL3"/>
<evidence type="ECO:0000313" key="1">
    <source>
        <dbReference type="EMBL" id="RMP12009.1"/>
    </source>
</evidence>
<sequence length="45" mass="5211">MMRLRAVLSFNERQTISSFLTVSNGLLLTITDRTEIEDGFSPYTW</sequence>
<accession>A0A3M4AYL3</accession>
<organism evidence="1 2">
    <name type="scientific">Pseudomonas syringae pv. persicae</name>
    <dbReference type="NCBI Taxonomy" id="237306"/>
    <lineage>
        <taxon>Bacteria</taxon>
        <taxon>Pseudomonadati</taxon>
        <taxon>Pseudomonadota</taxon>
        <taxon>Gammaproteobacteria</taxon>
        <taxon>Pseudomonadales</taxon>
        <taxon>Pseudomonadaceae</taxon>
        <taxon>Pseudomonas</taxon>
    </lineage>
</organism>
<comment type="caution">
    <text evidence="1">The sequence shown here is derived from an EMBL/GenBank/DDBJ whole genome shotgun (WGS) entry which is preliminary data.</text>
</comment>
<evidence type="ECO:0000313" key="2">
    <source>
        <dbReference type="Proteomes" id="UP000281604"/>
    </source>
</evidence>
<reference evidence="1 2" key="1">
    <citation type="submission" date="2018-08" db="EMBL/GenBank/DDBJ databases">
        <title>Recombination of ecologically and evolutionarily significant loci maintains genetic cohesion in the Pseudomonas syringae species complex.</title>
        <authorList>
            <person name="Dillon M."/>
            <person name="Thakur S."/>
            <person name="Almeida R.N.D."/>
            <person name="Weir B.S."/>
            <person name="Guttman D.S."/>
        </authorList>
    </citation>
    <scope>NUCLEOTIDE SEQUENCE [LARGE SCALE GENOMIC DNA]</scope>
    <source>
        <strain evidence="1 2">ICMP 3706</strain>
    </source>
</reference>